<keyword evidence="11" id="KW-1185">Reference proteome</keyword>
<dbReference type="STRING" id="379508.A5DWL9"/>
<dbReference type="KEGG" id="lel:PVL30_001731"/>
<dbReference type="VEuPathDB" id="FungiDB:LELG_01755"/>
<comment type="subcellular location">
    <subcellularLocation>
        <location evidence="1">Mitochondrion</location>
    </subcellularLocation>
</comment>
<evidence type="ECO:0000256" key="9">
    <source>
        <dbReference type="ARBA" id="ARBA00035511"/>
    </source>
</evidence>
<evidence type="ECO:0000256" key="6">
    <source>
        <dbReference type="ARBA" id="ARBA00023163"/>
    </source>
</evidence>
<dbReference type="GeneID" id="5234355"/>
<evidence type="ECO:0000256" key="2">
    <source>
        <dbReference type="ARBA" id="ARBA00010741"/>
    </source>
</evidence>
<organism evidence="10 11">
    <name type="scientific">Lodderomyces elongisporus (strain ATCC 11503 / CBS 2605 / JCM 1781 / NBRC 1676 / NRRL YB-4239)</name>
    <name type="common">Yeast</name>
    <name type="synonym">Saccharomyces elongisporus</name>
    <dbReference type="NCBI Taxonomy" id="379508"/>
    <lineage>
        <taxon>Eukaryota</taxon>
        <taxon>Fungi</taxon>
        <taxon>Dikarya</taxon>
        <taxon>Ascomycota</taxon>
        <taxon>Saccharomycotina</taxon>
        <taxon>Pichiomycetes</taxon>
        <taxon>Debaryomycetaceae</taxon>
        <taxon>Candida/Lodderomyces clade</taxon>
        <taxon>Lodderomyces</taxon>
    </lineage>
</organism>
<dbReference type="GO" id="GO:0003697">
    <property type="term" value="F:single-stranded DNA binding"/>
    <property type="evidence" value="ECO:0007669"/>
    <property type="project" value="InterPro"/>
</dbReference>
<dbReference type="GO" id="GO:0000150">
    <property type="term" value="F:DNA strand exchange activity"/>
    <property type="evidence" value="ECO:0007669"/>
    <property type="project" value="InterPro"/>
</dbReference>
<keyword evidence="7" id="KW-0687">Ribonucleoprotein</keyword>
<protein>
    <recommendedName>
        <fullName evidence="8">Large ribosomal subunit protein mL67</fullName>
    </recommendedName>
    <alternativeName>
        <fullName evidence="9">Mitochondrial homologous recombination protein 1</fullName>
    </alternativeName>
</protein>
<keyword evidence="3" id="KW-0689">Ribosomal protein</keyword>
<gene>
    <name evidence="10" type="ORF">LELG_01755</name>
</gene>
<evidence type="ECO:0000256" key="8">
    <source>
        <dbReference type="ARBA" id="ARBA00035185"/>
    </source>
</evidence>
<evidence type="ECO:0000313" key="10">
    <source>
        <dbReference type="EMBL" id="EDK43577.1"/>
    </source>
</evidence>
<dbReference type="eggNOG" id="ENOG502QSKX">
    <property type="taxonomic scope" value="Eukaryota"/>
</dbReference>
<evidence type="ECO:0000256" key="3">
    <source>
        <dbReference type="ARBA" id="ARBA00022980"/>
    </source>
</evidence>
<dbReference type="OrthoDB" id="5333655at2759"/>
<dbReference type="GO" id="GO:1990904">
    <property type="term" value="C:ribonucleoprotein complex"/>
    <property type="evidence" value="ECO:0007669"/>
    <property type="project" value="UniProtKB-KW"/>
</dbReference>
<dbReference type="Proteomes" id="UP000001996">
    <property type="component" value="Unassembled WGS sequence"/>
</dbReference>
<evidence type="ECO:0000256" key="1">
    <source>
        <dbReference type="ARBA" id="ARBA00004173"/>
    </source>
</evidence>
<dbReference type="Pfam" id="PF12829">
    <property type="entry name" value="Mhr1"/>
    <property type="match status" value="1"/>
</dbReference>
<keyword evidence="5" id="KW-0496">Mitochondrion</keyword>
<dbReference type="HOGENOM" id="CLU_092898_1_0_1"/>
<dbReference type="PANTHER" id="PTHR28184">
    <property type="entry name" value="MITOCHONDRIAL HOMOLOGOUS RECOMBINATION PROTEIN 1"/>
    <property type="match status" value="1"/>
</dbReference>
<dbReference type="PANTHER" id="PTHR28184:SF1">
    <property type="entry name" value="LARGE RIBOSOMAL SUBUNIT PROTEIN ML67"/>
    <property type="match status" value="1"/>
</dbReference>
<dbReference type="GO" id="GO:0003735">
    <property type="term" value="F:structural constituent of ribosome"/>
    <property type="evidence" value="ECO:0007669"/>
    <property type="project" value="TreeGrafter"/>
</dbReference>
<dbReference type="GO" id="GO:0005739">
    <property type="term" value="C:mitochondrion"/>
    <property type="evidence" value="ECO:0007669"/>
    <property type="project" value="UniProtKB-SubCell"/>
</dbReference>
<proteinExistence type="inferred from homology"/>
<sequence length="235" mass="27865">MGQMRLKSAKKMRKWYIEQLKSRKQNGARIAQGRELKSPDELQSLELAPQVFLFKNLFSGQVLLSQVPAYHQDQIDVQFPNPNWQDRRPSRRQDLWKIMCIANFNNYEYATAAYEGLLQLKKLRQVSKDANDMRRKNEEGNIWFSGQFRPTYSQEAVADLAHVIDEFELEGTRLFWENEWRKGDEKYWNLDLVEHDKLPVHSPNQQTVLLDVMRARAMEEFKRQRESFAQPSQAV</sequence>
<accession>A5DWL9</accession>
<dbReference type="OMA" id="YRPTYTQ"/>
<dbReference type="InParanoid" id="A5DWL9"/>
<reference evidence="10 11" key="1">
    <citation type="journal article" date="2009" name="Nature">
        <title>Evolution of pathogenicity and sexual reproduction in eight Candida genomes.</title>
        <authorList>
            <person name="Butler G."/>
            <person name="Rasmussen M.D."/>
            <person name="Lin M.F."/>
            <person name="Santos M.A."/>
            <person name="Sakthikumar S."/>
            <person name="Munro C.A."/>
            <person name="Rheinbay E."/>
            <person name="Grabherr M."/>
            <person name="Forche A."/>
            <person name="Reedy J.L."/>
            <person name="Agrafioti I."/>
            <person name="Arnaud M.B."/>
            <person name="Bates S."/>
            <person name="Brown A.J."/>
            <person name="Brunke S."/>
            <person name="Costanzo M.C."/>
            <person name="Fitzpatrick D.A."/>
            <person name="de Groot P.W."/>
            <person name="Harris D."/>
            <person name="Hoyer L.L."/>
            <person name="Hube B."/>
            <person name="Klis F.M."/>
            <person name="Kodira C."/>
            <person name="Lennard N."/>
            <person name="Logue M.E."/>
            <person name="Martin R."/>
            <person name="Neiman A.M."/>
            <person name="Nikolaou E."/>
            <person name="Quail M.A."/>
            <person name="Quinn J."/>
            <person name="Santos M.C."/>
            <person name="Schmitzberger F.F."/>
            <person name="Sherlock G."/>
            <person name="Shah P."/>
            <person name="Silverstein K.A."/>
            <person name="Skrzypek M.S."/>
            <person name="Soll D."/>
            <person name="Staggs R."/>
            <person name="Stansfield I."/>
            <person name="Stumpf M.P."/>
            <person name="Sudbery P.E."/>
            <person name="Srikantha T."/>
            <person name="Zeng Q."/>
            <person name="Berman J."/>
            <person name="Berriman M."/>
            <person name="Heitman J."/>
            <person name="Gow N.A."/>
            <person name="Lorenz M.C."/>
            <person name="Birren B.W."/>
            <person name="Kellis M."/>
            <person name="Cuomo C.A."/>
        </authorList>
    </citation>
    <scope>NUCLEOTIDE SEQUENCE [LARGE SCALE GENOMIC DNA]</scope>
    <source>
        <strain evidence="11">ATCC 11503 / BCRC 21390 / CBS 2605 / JCM 1781 / NBRC 1676 / NRRL YB-4239</strain>
    </source>
</reference>
<dbReference type="FunCoup" id="A5DWL9">
    <property type="interactions" value="144"/>
</dbReference>
<dbReference type="EMBL" id="CH981525">
    <property type="protein sequence ID" value="EDK43577.1"/>
    <property type="molecule type" value="Genomic_DNA"/>
</dbReference>
<keyword evidence="6" id="KW-0804">Transcription</keyword>
<evidence type="ECO:0000313" key="11">
    <source>
        <dbReference type="Proteomes" id="UP000001996"/>
    </source>
</evidence>
<dbReference type="AlphaFoldDB" id="A5DWL9"/>
<dbReference type="InterPro" id="IPR024629">
    <property type="entry name" value="Ribosomal_mL67"/>
</dbReference>
<name>A5DWL9_LODEL</name>
<keyword evidence="4" id="KW-0805">Transcription regulation</keyword>
<evidence type="ECO:0000256" key="5">
    <source>
        <dbReference type="ARBA" id="ARBA00023128"/>
    </source>
</evidence>
<comment type="similarity">
    <text evidence="2">Belongs to the mitochondrion-specific ribosomal protein mL67 family.</text>
</comment>
<evidence type="ECO:0000256" key="7">
    <source>
        <dbReference type="ARBA" id="ARBA00023274"/>
    </source>
</evidence>
<evidence type="ECO:0000256" key="4">
    <source>
        <dbReference type="ARBA" id="ARBA00023015"/>
    </source>
</evidence>
<dbReference type="GO" id="GO:0005840">
    <property type="term" value="C:ribosome"/>
    <property type="evidence" value="ECO:0007669"/>
    <property type="project" value="UniProtKB-KW"/>
</dbReference>